<dbReference type="Proteomes" id="UP000038009">
    <property type="component" value="Unassembled WGS sequence"/>
</dbReference>
<feature type="transmembrane region" description="Helical" evidence="1">
    <location>
        <begin position="35"/>
        <end position="61"/>
    </location>
</feature>
<dbReference type="EMBL" id="LJSK01000094">
    <property type="protein sequence ID" value="KPI87295.1"/>
    <property type="molecule type" value="Genomic_DNA"/>
</dbReference>
<accession>A0A0N1IKW4</accession>
<keyword evidence="1" id="KW-0472">Membrane</keyword>
<evidence type="ECO:0000256" key="1">
    <source>
        <dbReference type="SAM" id="Phobius"/>
    </source>
</evidence>
<comment type="caution">
    <text evidence="2">The sequence shown here is derived from an EMBL/GenBank/DDBJ whole genome shotgun (WGS) entry which is preliminary data.</text>
</comment>
<keyword evidence="1" id="KW-1133">Transmembrane helix</keyword>
<protein>
    <submittedName>
        <fullName evidence="2">Uncharacterized protein</fullName>
    </submittedName>
</protein>
<organism evidence="2 3">
    <name type="scientific">Leptomonas seymouri</name>
    <dbReference type="NCBI Taxonomy" id="5684"/>
    <lineage>
        <taxon>Eukaryota</taxon>
        <taxon>Discoba</taxon>
        <taxon>Euglenozoa</taxon>
        <taxon>Kinetoplastea</taxon>
        <taxon>Metakinetoplastina</taxon>
        <taxon>Trypanosomatida</taxon>
        <taxon>Trypanosomatidae</taxon>
        <taxon>Leishmaniinae</taxon>
        <taxon>Leptomonas</taxon>
    </lineage>
</organism>
<sequence length="132" mass="13805">MVVVLAAAAALFLFACGAIFLRGSASILCSGSMGLALCAILVGMMLSVVFSTSANLLLVTLSRYSFEPTPPVVFLRSFLAAMGQPTLTGIIALSLVALITMAAAKVRLMVEEMDVLLRSHAAFAARSELPRP</sequence>
<dbReference type="VEuPathDB" id="TriTrypDB:Lsey_0094_0200"/>
<dbReference type="AlphaFoldDB" id="A0A0N1IKW4"/>
<proteinExistence type="predicted"/>
<reference evidence="2 3" key="1">
    <citation type="journal article" date="2015" name="PLoS Pathog.">
        <title>Leptomonas seymouri: Adaptations to the Dixenous Life Cycle Analyzed by Genome Sequencing, Transcriptome Profiling and Co-infection with Leishmania donovani.</title>
        <authorList>
            <person name="Kraeva N."/>
            <person name="Butenko A."/>
            <person name="Hlavacova J."/>
            <person name="Kostygov A."/>
            <person name="Myskova J."/>
            <person name="Grybchuk D."/>
            <person name="Lestinova T."/>
            <person name="Votypka J."/>
            <person name="Volf P."/>
            <person name="Opperdoes F."/>
            <person name="Flegontov P."/>
            <person name="Lukes J."/>
            <person name="Yurchenko V."/>
        </authorList>
    </citation>
    <scope>NUCLEOTIDE SEQUENCE [LARGE SCALE GENOMIC DNA]</scope>
    <source>
        <strain evidence="2 3">ATCC 30220</strain>
    </source>
</reference>
<keyword evidence="3" id="KW-1185">Reference proteome</keyword>
<evidence type="ECO:0000313" key="2">
    <source>
        <dbReference type="EMBL" id="KPI87295.1"/>
    </source>
</evidence>
<keyword evidence="1" id="KW-0812">Transmembrane</keyword>
<feature type="transmembrane region" description="Helical" evidence="1">
    <location>
        <begin position="73"/>
        <end position="104"/>
    </location>
</feature>
<name>A0A0N1IKW4_LEPSE</name>
<dbReference type="OMA" id="DVLLRCH"/>
<dbReference type="OrthoDB" id="272574at2759"/>
<gene>
    <name evidence="2" type="ORF">ABL78_3632</name>
</gene>
<evidence type="ECO:0000313" key="3">
    <source>
        <dbReference type="Proteomes" id="UP000038009"/>
    </source>
</evidence>